<dbReference type="Pfam" id="PF00765">
    <property type="entry name" value="Autoind_synth"/>
    <property type="match status" value="1"/>
</dbReference>
<evidence type="ECO:0000256" key="6">
    <source>
        <dbReference type="RuleBase" id="RU361135"/>
    </source>
</evidence>
<evidence type="ECO:0000313" key="8">
    <source>
        <dbReference type="Proteomes" id="UP000318939"/>
    </source>
</evidence>
<evidence type="ECO:0000313" key="7">
    <source>
        <dbReference type="EMBL" id="WFS26264.1"/>
    </source>
</evidence>
<keyword evidence="4 5" id="KW-0071">Autoinducer synthesis</keyword>
<dbReference type="PANTHER" id="PTHR39322:SF1">
    <property type="entry name" value="ISOVALERYL-HOMOSERINE LACTONE SYNTHASE"/>
    <property type="match status" value="1"/>
</dbReference>
<dbReference type="PANTHER" id="PTHR39322">
    <property type="entry name" value="ACYL-HOMOSERINE-LACTONE SYNTHASE"/>
    <property type="match status" value="1"/>
</dbReference>
<reference evidence="7" key="2">
    <citation type="journal article" date="2023" name="MicrobiologyOpen">
        <title>Genomics of the tumorigenes clade of the family Rhizobiaceae and description of Rhizobium rhododendri sp. nov.</title>
        <authorList>
            <person name="Kuzmanovic N."/>
            <person name="diCenzo G.C."/>
            <person name="Bunk B."/>
            <person name="Sproeer C."/>
            <person name="Fruehling A."/>
            <person name="Neumann-Schaal M."/>
            <person name="Overmann J."/>
            <person name="Smalla K."/>
        </authorList>
    </citation>
    <scope>NUCLEOTIDE SEQUENCE</scope>
    <source>
        <strain evidence="7">Rho-6.2</strain>
        <plasmid evidence="7">pTi6.2</plasmid>
    </source>
</reference>
<dbReference type="EMBL" id="CP117269">
    <property type="protein sequence ID" value="WFS26264.1"/>
    <property type="molecule type" value="Genomic_DNA"/>
</dbReference>
<sequence>MEKIWRFRHQQFVEGRGWEAIRKSDGRESDEFDHETAIHFVVLKSGAIVGYSRLLPTTQPHLLSHVYPQIMQGHELRRSHDIFEWTRCAVGRRDEVIGGVPVSRVLMVGVLEFCRAAGISSLIVQTHPKLINSLLSNGWEISLLAQVTLYDDQPIVPLEVRPSSRPTNIFASSSSIVDDERDRLIRIFTDQNPFSHPL</sequence>
<dbReference type="Proteomes" id="UP000318939">
    <property type="component" value="Plasmid pTi6.2"/>
</dbReference>
<comment type="catalytic activity">
    <reaction evidence="6">
        <text>a fatty acyl-[ACP] + S-adenosyl-L-methionine = an N-acyl-L-homoserine lactone + S-methyl-5'-thioadenosine + holo-[ACP] + H(+)</text>
        <dbReference type="Rhea" id="RHEA:10096"/>
        <dbReference type="Rhea" id="RHEA-COMP:9685"/>
        <dbReference type="Rhea" id="RHEA-COMP:14125"/>
        <dbReference type="ChEBI" id="CHEBI:15378"/>
        <dbReference type="ChEBI" id="CHEBI:17509"/>
        <dbReference type="ChEBI" id="CHEBI:55474"/>
        <dbReference type="ChEBI" id="CHEBI:59789"/>
        <dbReference type="ChEBI" id="CHEBI:64479"/>
        <dbReference type="ChEBI" id="CHEBI:138651"/>
        <dbReference type="EC" id="2.3.1.184"/>
    </reaction>
</comment>
<dbReference type="InterPro" id="IPR016181">
    <property type="entry name" value="Acyl_CoA_acyltransferase"/>
</dbReference>
<accession>A0ABY8IRC4</accession>
<proteinExistence type="inferred from homology"/>
<evidence type="ECO:0000256" key="1">
    <source>
        <dbReference type="ARBA" id="ARBA00022654"/>
    </source>
</evidence>
<keyword evidence="3 6" id="KW-0949">S-adenosyl-L-methionine</keyword>
<comment type="similarity">
    <text evidence="5 6">Belongs to the autoinducer synthase family.</text>
</comment>
<gene>
    <name evidence="7" type="ORF">PR018_26770</name>
</gene>
<evidence type="ECO:0000256" key="5">
    <source>
        <dbReference type="PROSITE-ProRule" id="PRU00533"/>
    </source>
</evidence>
<keyword evidence="7" id="KW-0614">Plasmid</keyword>
<evidence type="ECO:0000256" key="2">
    <source>
        <dbReference type="ARBA" id="ARBA00022679"/>
    </source>
</evidence>
<keyword evidence="8" id="KW-1185">Reference proteome</keyword>
<evidence type="ECO:0000256" key="3">
    <source>
        <dbReference type="ARBA" id="ARBA00022691"/>
    </source>
</evidence>
<dbReference type="PROSITE" id="PS51187">
    <property type="entry name" value="AUTOINDUCER_SYNTH_2"/>
    <property type="match status" value="1"/>
</dbReference>
<name>A0ABY8IRC4_9HYPH</name>
<keyword evidence="2 6" id="KW-0808">Transferase</keyword>
<geneLocation type="plasmid" evidence="7 8">
    <name>pTi6.2</name>
</geneLocation>
<dbReference type="RefSeq" id="WP_244615538.1">
    <property type="nucleotide sequence ID" value="NZ_CP117269.1"/>
</dbReference>
<dbReference type="InterPro" id="IPR001690">
    <property type="entry name" value="Autoind_synthase"/>
</dbReference>
<organism evidence="7 8">
    <name type="scientific">Rhizobium rhododendri</name>
    <dbReference type="NCBI Taxonomy" id="2506430"/>
    <lineage>
        <taxon>Bacteria</taxon>
        <taxon>Pseudomonadati</taxon>
        <taxon>Pseudomonadota</taxon>
        <taxon>Alphaproteobacteria</taxon>
        <taxon>Hyphomicrobiales</taxon>
        <taxon>Rhizobiaceae</taxon>
        <taxon>Rhizobium/Agrobacterium group</taxon>
        <taxon>Rhizobium</taxon>
    </lineage>
</organism>
<dbReference type="PRINTS" id="PR01549">
    <property type="entry name" value="AUTOINDCRSYN"/>
</dbReference>
<dbReference type="Gene3D" id="3.40.630.30">
    <property type="match status" value="1"/>
</dbReference>
<protein>
    <recommendedName>
        <fullName evidence="6">Acyl-homoserine-lactone synthase</fullName>
        <ecNumber evidence="6">2.3.1.184</ecNumber>
    </recommendedName>
    <alternativeName>
        <fullName evidence="6">Autoinducer synthesis protein</fullName>
    </alternativeName>
</protein>
<reference evidence="7" key="1">
    <citation type="journal article" date="2019" name="Phytopathology">
        <title>A Novel Group of Rhizobium tumorigenes-Like Agrobacteria Associated with Crown Gall Disease of Rhododendron and Blueberry.</title>
        <authorList>
            <person name="Kuzmanovic N."/>
            <person name="Behrens P."/>
            <person name="Idczak E."/>
            <person name="Wagner S."/>
            <person name="Gotz M."/>
            <person name="Sproer C."/>
            <person name="Bunk B."/>
            <person name="Overmann J."/>
            <person name="Smalla K."/>
        </authorList>
    </citation>
    <scope>NUCLEOTIDE SEQUENCE</scope>
    <source>
        <strain evidence="7">Rho-6.2</strain>
    </source>
</reference>
<dbReference type="SUPFAM" id="SSF55729">
    <property type="entry name" value="Acyl-CoA N-acyltransferases (Nat)"/>
    <property type="match status" value="1"/>
</dbReference>
<evidence type="ECO:0000256" key="4">
    <source>
        <dbReference type="ARBA" id="ARBA00022929"/>
    </source>
</evidence>
<keyword evidence="1 5" id="KW-0673">Quorum sensing</keyword>
<dbReference type="EC" id="2.3.1.184" evidence="6"/>